<organism evidence="2 3">
    <name type="scientific">Zobellia barbeyronii</name>
    <dbReference type="NCBI Taxonomy" id="2748009"/>
    <lineage>
        <taxon>Bacteria</taxon>
        <taxon>Pseudomonadati</taxon>
        <taxon>Bacteroidota</taxon>
        <taxon>Flavobacteriia</taxon>
        <taxon>Flavobacteriales</taxon>
        <taxon>Flavobacteriaceae</taxon>
        <taxon>Zobellia</taxon>
    </lineage>
</organism>
<proteinExistence type="predicted"/>
<name>A0ABS5WBW2_9FLAO</name>
<keyword evidence="3" id="KW-1185">Reference proteome</keyword>
<dbReference type="EMBL" id="JACATN010000001">
    <property type="protein sequence ID" value="MBT2160451.1"/>
    <property type="molecule type" value="Genomic_DNA"/>
</dbReference>
<dbReference type="PROSITE" id="PS51257">
    <property type="entry name" value="PROKAR_LIPOPROTEIN"/>
    <property type="match status" value="1"/>
</dbReference>
<feature type="compositionally biased region" description="Polar residues" evidence="1">
    <location>
        <begin position="430"/>
        <end position="442"/>
    </location>
</feature>
<evidence type="ECO:0008006" key="4">
    <source>
        <dbReference type="Google" id="ProtNLM"/>
    </source>
</evidence>
<reference evidence="2 3" key="1">
    <citation type="submission" date="2020-06" db="EMBL/GenBank/DDBJ databases">
        <authorList>
            <person name="Isaeva M.P."/>
            <person name="Chernysheva N.Y."/>
        </authorList>
    </citation>
    <scope>NUCLEOTIDE SEQUENCE [LARGE SCALE GENOMIC DNA]</scope>
    <source>
        <strain evidence="2 3">KMM 6746</strain>
    </source>
</reference>
<accession>A0ABS5WBW2</accession>
<feature type="region of interest" description="Disordered" evidence="1">
    <location>
        <begin position="430"/>
        <end position="453"/>
    </location>
</feature>
<dbReference type="RefSeq" id="WP_214610663.1">
    <property type="nucleotide sequence ID" value="NZ_JACATN010000001.1"/>
</dbReference>
<sequence length="453" mass="51826">MKLKYMLLFFTAICFLISCTEETEIEESIAKEKPIPEEPKEEVYLTYRLNEHSDTTEIEYWVIVHNQDGELLDYKSIKEDSTLTFSAIDTALVNTEKLVVTTLSVAEYDNLSSHNLYTYTDIPKGFKWNSSEPAEASSIFIEKLNTYKSNESTNNLTYKAGNSSITVNSAPTILKYQVYSPKSGVVDSNYNIINEETFSIENIELLSGIRYLFFIGDAEESLKYHFFELGSDSQDVILDYNQFKDYEYVLETTLPENAYQFSTSNGFGTPINPKIAYETSVELNFDNPTVSRIGYISGFDSYSTSFSIKLENDYIYFYSKNLHQLPPEEIKILERPSFNIIQDALYNFEFNTDSNYISSSSIWNSETLSTENRRSTTTWKIFSSNKSSHTVGSLPGEVNTLYPNLDLDNLKYSQTHLIIQGKTYESTLKNLSNPNNSTSPKINESLVLYPEQD</sequence>
<protein>
    <recommendedName>
        <fullName evidence="4">Lipoprotein</fullName>
    </recommendedName>
</protein>
<reference evidence="3" key="2">
    <citation type="submission" date="2023-07" db="EMBL/GenBank/DDBJ databases">
        <title>Zobellia barbeyronii sp. nov., a new marine flavobacterium, isolated from green and red algae.</title>
        <authorList>
            <person name="Nedashkovskaya O.I."/>
            <person name="Otstavnykh N."/>
            <person name="Zhukova N."/>
            <person name="Guzev K."/>
            <person name="Chausova V."/>
            <person name="Tekutyeva L."/>
            <person name="Mikhailov V."/>
            <person name="Isaeva M."/>
        </authorList>
    </citation>
    <scope>NUCLEOTIDE SEQUENCE [LARGE SCALE GENOMIC DNA]</scope>
    <source>
        <strain evidence="3">KMM 6746</strain>
    </source>
</reference>
<evidence type="ECO:0000256" key="1">
    <source>
        <dbReference type="SAM" id="MobiDB-lite"/>
    </source>
</evidence>
<comment type="caution">
    <text evidence="2">The sequence shown here is derived from an EMBL/GenBank/DDBJ whole genome shotgun (WGS) entry which is preliminary data.</text>
</comment>
<evidence type="ECO:0000313" key="3">
    <source>
        <dbReference type="Proteomes" id="UP000740413"/>
    </source>
</evidence>
<dbReference type="Proteomes" id="UP000740413">
    <property type="component" value="Unassembled WGS sequence"/>
</dbReference>
<gene>
    <name evidence="2" type="ORF">HW347_04190</name>
</gene>
<evidence type="ECO:0000313" key="2">
    <source>
        <dbReference type="EMBL" id="MBT2160451.1"/>
    </source>
</evidence>